<comment type="caution">
    <text evidence="1">The sequence shown here is derived from an EMBL/GenBank/DDBJ whole genome shotgun (WGS) entry which is preliminary data.</text>
</comment>
<sequence>MAVLQGDGSDLRLDRPDAINLALVRTVLDHHPVARREVQLLHASGPGAALLDHLWIRLMQPVGSQLPVFSPGLPCVLEVLPNFLDRRPERKAASKLAVDVVLLHPQPRAAGRLALGLRRSFR</sequence>
<protein>
    <submittedName>
        <fullName evidence="1">Uncharacterized protein</fullName>
    </submittedName>
</protein>
<proteinExistence type="predicted"/>
<gene>
    <name evidence="1" type="ORF">Trco_007377</name>
</gene>
<reference evidence="1" key="1">
    <citation type="submission" date="2021-08" db="EMBL/GenBank/DDBJ databases">
        <title>Chromosome-Level Trichoderma cornu-damae using Hi-C Data.</title>
        <authorList>
            <person name="Kim C.S."/>
        </authorList>
    </citation>
    <scope>NUCLEOTIDE SEQUENCE</scope>
    <source>
        <strain evidence="1">KA19-0412C</strain>
    </source>
</reference>
<organism evidence="1 2">
    <name type="scientific">Trichoderma cornu-damae</name>
    <dbReference type="NCBI Taxonomy" id="654480"/>
    <lineage>
        <taxon>Eukaryota</taxon>
        <taxon>Fungi</taxon>
        <taxon>Dikarya</taxon>
        <taxon>Ascomycota</taxon>
        <taxon>Pezizomycotina</taxon>
        <taxon>Sordariomycetes</taxon>
        <taxon>Hypocreomycetidae</taxon>
        <taxon>Hypocreales</taxon>
        <taxon>Hypocreaceae</taxon>
        <taxon>Trichoderma</taxon>
    </lineage>
</organism>
<dbReference type="AlphaFoldDB" id="A0A9P8QFU4"/>
<accession>A0A9P8QFU4</accession>
<evidence type="ECO:0000313" key="2">
    <source>
        <dbReference type="Proteomes" id="UP000827724"/>
    </source>
</evidence>
<evidence type="ECO:0000313" key="1">
    <source>
        <dbReference type="EMBL" id="KAH6603931.1"/>
    </source>
</evidence>
<dbReference type="EMBL" id="JAIWOZ010000006">
    <property type="protein sequence ID" value="KAH6603931.1"/>
    <property type="molecule type" value="Genomic_DNA"/>
</dbReference>
<name>A0A9P8QFU4_9HYPO</name>
<keyword evidence="2" id="KW-1185">Reference proteome</keyword>
<dbReference type="Proteomes" id="UP000827724">
    <property type="component" value="Unassembled WGS sequence"/>
</dbReference>